<dbReference type="EMBL" id="EU197055">
    <property type="protein sequence ID" value="ABY62882.1"/>
    <property type="molecule type" value="Genomic_DNA"/>
</dbReference>
<accession>B3FK24</accession>
<dbReference type="KEGG" id="vg:6372547"/>
<reference evidence="1 2" key="1">
    <citation type="journal article" date="2008" name="Virology">
        <title>Characterization of Pseudomonas chlororaphis myovirus 201varphi2-1 via genomic sequencing, mass spectrometry, and electron microscopy.</title>
        <authorList>
            <person name="Thomas J.A."/>
            <person name="Rolando M.R."/>
            <person name="Carroll C.A."/>
            <person name="Shen P.S."/>
            <person name="Belnap D.M."/>
            <person name="Weintraub S.T."/>
            <person name="Serwer P."/>
            <person name="Hardies S.C."/>
        </authorList>
    </citation>
    <scope>NUCLEOTIDE SEQUENCE</scope>
</reference>
<organism evidence="1 2">
    <name type="scientific">Pseudomonas phage 201phi2-1</name>
    <name type="common">Pseudomonas chlororaphis phage 201phi2-1</name>
    <dbReference type="NCBI Taxonomy" id="198110"/>
    <lineage>
        <taxon>Viruses</taxon>
        <taxon>Duplodnaviria</taxon>
        <taxon>Heunggongvirae</taxon>
        <taxon>Uroviricota</taxon>
        <taxon>Caudoviricetes</taxon>
        <taxon>Chimalliviridae</taxon>
        <taxon>Serwervirus</taxon>
        <taxon>Serwervirus 201phi21</taxon>
    </lineage>
</organism>
<dbReference type="RefSeq" id="YP_001956774.1">
    <property type="nucleotide sequence ID" value="NC_010821.1"/>
</dbReference>
<evidence type="ECO:0000313" key="1">
    <source>
        <dbReference type="EMBL" id="ABY62882.1"/>
    </source>
</evidence>
<name>B3FK24_BP201</name>
<organismHost>
    <name type="scientific">Pseudomonas chlororaphis</name>
    <dbReference type="NCBI Taxonomy" id="587753"/>
</organismHost>
<keyword evidence="2" id="KW-1185">Reference proteome</keyword>
<protein>
    <submittedName>
        <fullName evidence="1">Virion structural protein</fullName>
    </submittedName>
</protein>
<evidence type="ECO:0000313" key="2">
    <source>
        <dbReference type="Proteomes" id="UP000002421"/>
    </source>
</evidence>
<gene>
    <name evidence="1" type="ORF">201phi2-1p049</name>
</gene>
<proteinExistence type="predicted"/>
<dbReference type="Proteomes" id="UP000002421">
    <property type="component" value="Segment"/>
</dbReference>
<sequence length="115" mass="12273">MAISTASKYEFDIVATATTLKIPPNVLKIIIQKLFNMQGWRLIPDTVSFVEVAKAFTGTAAPVGPVLINGEGTLTIGVRQGQGTNKATTQAYICKAAKTVFDLSPWVATMDASLK</sequence>